<comment type="caution">
    <text evidence="1">The sequence shown here is derived from an EMBL/GenBank/DDBJ whole genome shotgun (WGS) entry which is preliminary data.</text>
</comment>
<proteinExistence type="predicted"/>
<dbReference type="EMBL" id="RKHK01000001">
    <property type="protein sequence ID" value="ROR74379.1"/>
    <property type="molecule type" value="Genomic_DNA"/>
</dbReference>
<dbReference type="Pfam" id="PF13376">
    <property type="entry name" value="OmdA"/>
    <property type="match status" value="1"/>
</dbReference>
<accession>A0A3N2BGK2</accession>
<name>A0A3N2BGK2_9MICO</name>
<dbReference type="Proteomes" id="UP000280668">
    <property type="component" value="Unassembled WGS sequence"/>
</dbReference>
<evidence type="ECO:0000313" key="1">
    <source>
        <dbReference type="EMBL" id="ROR74379.1"/>
    </source>
</evidence>
<keyword evidence="2" id="KW-1185">Reference proteome</keyword>
<organism evidence="1 2">
    <name type="scientific">Bogoriella caseilytica</name>
    <dbReference type="NCBI Taxonomy" id="56055"/>
    <lineage>
        <taxon>Bacteria</taxon>
        <taxon>Bacillati</taxon>
        <taxon>Actinomycetota</taxon>
        <taxon>Actinomycetes</taxon>
        <taxon>Micrococcales</taxon>
        <taxon>Bogoriellaceae</taxon>
        <taxon>Bogoriella</taxon>
    </lineage>
</organism>
<evidence type="ECO:0000313" key="2">
    <source>
        <dbReference type="Proteomes" id="UP000280668"/>
    </source>
</evidence>
<gene>
    <name evidence="1" type="ORF">EDD31_2791</name>
</gene>
<dbReference type="RefSeq" id="WP_123304673.1">
    <property type="nucleotide sequence ID" value="NZ_RKHK01000001.1"/>
</dbReference>
<dbReference type="AlphaFoldDB" id="A0A3N2BGK2"/>
<protein>
    <submittedName>
        <fullName evidence="1">Uncharacterized protein YdeI (YjbR/CyaY-like superfamily)</fullName>
    </submittedName>
</protein>
<sequence length="192" mass="21078">MTAAAPLDSLIVPDAQAWQQWLLDHAENSAGTWLVLAKKGVTSPTSLTYQQALEESLCDGWIDGQRRSRDGQAFLQRFTPRRPSSLWSQRNVTIVARLAEQGRLRERGLAEIERARADGRWERAYAGSATAETPAELRAALAQSPAAEAAFAALSRADRYQALQPILIAANDGVRQTRIAALASRLTRPDQT</sequence>
<dbReference type="OrthoDB" id="9796999at2"/>
<reference evidence="1 2" key="1">
    <citation type="submission" date="2018-11" db="EMBL/GenBank/DDBJ databases">
        <title>Sequencing the genomes of 1000 actinobacteria strains.</title>
        <authorList>
            <person name="Klenk H.-P."/>
        </authorList>
    </citation>
    <scope>NUCLEOTIDE SEQUENCE [LARGE SCALE GENOMIC DNA]</scope>
    <source>
        <strain evidence="1 2">DSM 11294</strain>
    </source>
</reference>